<feature type="transmembrane region" description="Helical" evidence="8">
    <location>
        <begin position="9"/>
        <end position="29"/>
    </location>
</feature>
<keyword evidence="7 8" id="KW-0472">Membrane</keyword>
<dbReference type="EMBL" id="JBBPCC010000002">
    <property type="protein sequence ID" value="MEK8127146.1"/>
    <property type="molecule type" value="Genomic_DNA"/>
</dbReference>
<feature type="transmembrane region" description="Helical" evidence="8">
    <location>
        <begin position="339"/>
        <end position="357"/>
    </location>
</feature>
<evidence type="ECO:0000313" key="10">
    <source>
        <dbReference type="Proteomes" id="UP001469365"/>
    </source>
</evidence>
<feature type="transmembrane region" description="Helical" evidence="8">
    <location>
        <begin position="304"/>
        <end position="327"/>
    </location>
</feature>
<dbReference type="InterPro" id="IPR004761">
    <property type="entry name" value="Spore_GerAB"/>
</dbReference>
<evidence type="ECO:0000256" key="1">
    <source>
        <dbReference type="ARBA" id="ARBA00004141"/>
    </source>
</evidence>
<feature type="transmembrane region" description="Helical" evidence="8">
    <location>
        <begin position="270"/>
        <end position="292"/>
    </location>
</feature>
<dbReference type="NCBIfam" id="TIGR00912">
    <property type="entry name" value="2A0309"/>
    <property type="match status" value="1"/>
</dbReference>
<comment type="similarity">
    <text evidence="2">Belongs to the amino acid-polyamine-organocation (APC) superfamily. Spore germination protein (SGP) (TC 2.A.3.9) family.</text>
</comment>
<organism evidence="9 10">
    <name type="scientific">Paenibacillus filicis</name>
    <dbReference type="NCBI Taxonomy" id="669464"/>
    <lineage>
        <taxon>Bacteria</taxon>
        <taxon>Bacillati</taxon>
        <taxon>Bacillota</taxon>
        <taxon>Bacilli</taxon>
        <taxon>Bacillales</taxon>
        <taxon>Paenibacillaceae</taxon>
        <taxon>Paenibacillus</taxon>
    </lineage>
</organism>
<feature type="transmembrane region" description="Helical" evidence="8">
    <location>
        <begin position="35"/>
        <end position="55"/>
    </location>
</feature>
<evidence type="ECO:0000256" key="3">
    <source>
        <dbReference type="ARBA" id="ARBA00022448"/>
    </source>
</evidence>
<proteinExistence type="inferred from homology"/>
<dbReference type="RefSeq" id="WP_341414204.1">
    <property type="nucleotide sequence ID" value="NZ_JBBPCC010000002.1"/>
</dbReference>
<evidence type="ECO:0000256" key="6">
    <source>
        <dbReference type="ARBA" id="ARBA00022989"/>
    </source>
</evidence>
<dbReference type="Pfam" id="PF03845">
    <property type="entry name" value="Spore_permease"/>
    <property type="match status" value="1"/>
</dbReference>
<gene>
    <name evidence="9" type="ORF">WMW72_04390</name>
</gene>
<evidence type="ECO:0000313" key="9">
    <source>
        <dbReference type="EMBL" id="MEK8127146.1"/>
    </source>
</evidence>
<feature type="transmembrane region" description="Helical" evidence="8">
    <location>
        <begin position="141"/>
        <end position="162"/>
    </location>
</feature>
<accession>A0ABU9DE54</accession>
<evidence type="ECO:0000256" key="2">
    <source>
        <dbReference type="ARBA" id="ARBA00007998"/>
    </source>
</evidence>
<evidence type="ECO:0000256" key="7">
    <source>
        <dbReference type="ARBA" id="ARBA00023136"/>
    </source>
</evidence>
<evidence type="ECO:0000256" key="8">
    <source>
        <dbReference type="SAM" id="Phobius"/>
    </source>
</evidence>
<protein>
    <submittedName>
        <fullName evidence="9">Endospore germination permease</fullName>
    </submittedName>
</protein>
<dbReference type="PANTHER" id="PTHR34975">
    <property type="entry name" value="SPORE GERMINATION PROTEIN A2"/>
    <property type="match status" value="1"/>
</dbReference>
<keyword evidence="6 8" id="KW-1133">Transmembrane helix</keyword>
<keyword evidence="10" id="KW-1185">Reference proteome</keyword>
<feature type="transmembrane region" description="Helical" evidence="8">
    <location>
        <begin position="75"/>
        <end position="93"/>
    </location>
</feature>
<sequence length="372" mass="41418">MDTISRHQLLAISIIYQIGTTIIFGFAAGAGRDSWLAVLISMLLGTALVWVYASITELNPGLTYIECYPQQFGKWIGTPIAWLHPLLFLYIAGRIVADIKDLVPSTILPGTPSWVILVVFIGVIAYGLVLGISVMGKLAEIILPLLFFIYLIEVILIISSGVVELGNLFPLLDKGWGRIWKVVWPLGIIQSYGESLALALVWTSVKPRQRIRKTMVVSTMIAGTFIAFTDAMAVAVFGEEIFKRATYPMYALIQAISVADFIAQLDATGVLYFCFMAFVKTFIYLFATIRCIQKLTRIRSNRVFIVPVVIIAFLLGISMAPNVVVHIAVVEEVIPHDPIYLSLMFVLPMLLLLVSWMRRKRKAKSADEEKLA</sequence>
<dbReference type="Proteomes" id="UP001469365">
    <property type="component" value="Unassembled WGS sequence"/>
</dbReference>
<keyword evidence="5 8" id="KW-0812">Transmembrane</keyword>
<keyword evidence="4" id="KW-0309">Germination</keyword>
<dbReference type="PANTHER" id="PTHR34975:SF2">
    <property type="entry name" value="SPORE GERMINATION PROTEIN A2"/>
    <property type="match status" value="1"/>
</dbReference>
<evidence type="ECO:0000256" key="4">
    <source>
        <dbReference type="ARBA" id="ARBA00022544"/>
    </source>
</evidence>
<reference evidence="9 10" key="1">
    <citation type="submission" date="2024-04" db="EMBL/GenBank/DDBJ databases">
        <title>draft genome sequnece of Paenibacillus filicis.</title>
        <authorList>
            <person name="Kim D.-U."/>
        </authorList>
    </citation>
    <scope>NUCLEOTIDE SEQUENCE [LARGE SCALE GENOMIC DNA]</scope>
    <source>
        <strain evidence="9 10">KACC14197</strain>
    </source>
</reference>
<name>A0ABU9DE54_9BACL</name>
<comment type="caution">
    <text evidence="9">The sequence shown here is derived from an EMBL/GenBank/DDBJ whole genome shotgun (WGS) entry which is preliminary data.</text>
</comment>
<feature type="transmembrane region" description="Helical" evidence="8">
    <location>
        <begin position="215"/>
        <end position="238"/>
    </location>
</feature>
<comment type="subcellular location">
    <subcellularLocation>
        <location evidence="1">Membrane</location>
        <topology evidence="1">Multi-pass membrane protein</topology>
    </subcellularLocation>
</comment>
<feature type="transmembrane region" description="Helical" evidence="8">
    <location>
        <begin position="182"/>
        <end position="203"/>
    </location>
</feature>
<feature type="transmembrane region" description="Helical" evidence="8">
    <location>
        <begin position="113"/>
        <end position="134"/>
    </location>
</feature>
<keyword evidence="3" id="KW-0813">Transport</keyword>
<evidence type="ECO:0000256" key="5">
    <source>
        <dbReference type="ARBA" id="ARBA00022692"/>
    </source>
</evidence>